<dbReference type="Proteomes" id="UP001062263">
    <property type="component" value="Chromosome"/>
</dbReference>
<name>A0ABM7ZI42_9BACT</name>
<feature type="compositionally biased region" description="Gly residues" evidence="1">
    <location>
        <begin position="424"/>
        <end position="439"/>
    </location>
</feature>
<accession>A0ABM7ZI42</accession>
<evidence type="ECO:0000313" key="2">
    <source>
        <dbReference type="EMBL" id="BDL44419.1"/>
    </source>
</evidence>
<gene>
    <name evidence="2" type="ORF">Abiwalacus_19930</name>
</gene>
<sequence>MRVIEITGKAIKGASCNWSNFGPLKFTWQQLARDQDEPAPYAYMDQVRVVWDAVTVMEGTIRKCALEQSGNAWRWSIEACDILQPLEGALCFSPSGGLRGALNANISGGSAESVPRRVGIAATLKAVLEDARKHGLLSADVGIDVSVSASAWMWDTALSCDMYAGVLRKVLASRPGMVCRVDYTGDAPVIRVADGADLPVTTLDRVRDRLSSIKLTPRPDLVPPAVGVVLTAGNQAYQSQVWPRGASLHQEGCVTVQVAVSPDSPDDDEPQGSESPVWDFTKPVVEVTGHKLPTNDVEGAIYWRRKIPQLATLTAARYGRIKKSVIAGVDGSTQSNYSTDDSAQRYEHVSGQLSESCNTIKWCYVELKQYVYMDAKPPKGCEMLFPHTKQVNGVTRYYHWMTWRGRTINTMHRKYRASKSGDAGADGGGEPPISGGGTPPAGQAWPDYTSILRDYYEVTRDVPVEGSVTALRAVSPAILVGSRLAITGSRREYRDMATVVQSVSVDLDGESTAVTTGVPAHLSLQDMIDRMRQIADDQQALDDQDQVDGPVQTLQYDSEAYKSPPAPTLGPEGEIVWSAAPEQPPIYGLQVILDWDDDNANVTGARMRRGKLMLQGVYISQTPGDNSGWYTMTGFTAGEIWLDVKFNAKGKLTGTSIAYEQGPVNPLRLQDEEPDESEEFFYSFHVATVQDKVVYQHMLGTIQIPVNYGTFYPYGPAV</sequence>
<reference evidence="2" key="1">
    <citation type="submission" date="2022-06" db="EMBL/GenBank/DDBJ databases">
        <title>Akkermansia biwalacus sp. nov., an anaerobic mucin-degrading bacterium isolated from human intestine.</title>
        <authorList>
            <person name="Kobayashi Y."/>
            <person name="Inoue S."/>
            <person name="Kawahara T."/>
            <person name="Kohda N."/>
        </authorList>
    </citation>
    <scope>NUCLEOTIDE SEQUENCE</scope>
    <source>
        <strain evidence="2">WON2089</strain>
    </source>
</reference>
<keyword evidence="3" id="KW-1185">Reference proteome</keyword>
<protein>
    <recommendedName>
        <fullName evidence="4">Tip attachment protein J domain-containing protein</fullName>
    </recommendedName>
</protein>
<evidence type="ECO:0000313" key="3">
    <source>
        <dbReference type="Proteomes" id="UP001062263"/>
    </source>
</evidence>
<evidence type="ECO:0008006" key="4">
    <source>
        <dbReference type="Google" id="ProtNLM"/>
    </source>
</evidence>
<dbReference type="RefSeq" id="WP_067573297.1">
    <property type="nucleotide sequence ID" value="NZ_AP025943.1"/>
</dbReference>
<proteinExistence type="predicted"/>
<organism evidence="2 3">
    <name type="scientific">Akkermansia biwaensis</name>
    <dbReference type="NCBI Taxonomy" id="2946555"/>
    <lineage>
        <taxon>Bacteria</taxon>
        <taxon>Pseudomonadati</taxon>
        <taxon>Verrucomicrobiota</taxon>
        <taxon>Verrucomicrobiia</taxon>
        <taxon>Verrucomicrobiales</taxon>
        <taxon>Akkermansiaceae</taxon>
        <taxon>Akkermansia</taxon>
    </lineage>
</organism>
<evidence type="ECO:0000256" key="1">
    <source>
        <dbReference type="SAM" id="MobiDB-lite"/>
    </source>
</evidence>
<dbReference type="EMBL" id="AP025943">
    <property type="protein sequence ID" value="BDL44419.1"/>
    <property type="molecule type" value="Genomic_DNA"/>
</dbReference>
<feature type="region of interest" description="Disordered" evidence="1">
    <location>
        <begin position="415"/>
        <end position="442"/>
    </location>
</feature>